<dbReference type="Pfam" id="PF18928">
    <property type="entry name" value="DUF5677"/>
    <property type="match status" value="1"/>
</dbReference>
<dbReference type="EMBL" id="CP114194">
    <property type="protein sequence ID" value="WAT89018.1"/>
    <property type="molecule type" value="Genomic_DNA"/>
</dbReference>
<reference evidence="1" key="1">
    <citation type="submission" date="2022-12" db="EMBL/GenBank/DDBJ databases">
        <title>Vibrio parahaemolyticus become highly virulent by producing novel Tc toxins.</title>
        <authorList>
            <person name="Yang F."/>
            <person name="You Y."/>
            <person name="Lai Q."/>
            <person name="Xu L."/>
            <person name="Li F."/>
        </authorList>
    </citation>
    <scope>NUCLEOTIDE SEQUENCE</scope>
    <source>
        <strain evidence="1">Vp-HL-202005</strain>
    </source>
</reference>
<proteinExistence type="predicted"/>
<name>A0AA47JDW5_VIBPH</name>
<organism evidence="1 2">
    <name type="scientific">Vibrio parahaemolyticus</name>
    <dbReference type="NCBI Taxonomy" id="670"/>
    <lineage>
        <taxon>Bacteria</taxon>
        <taxon>Pseudomonadati</taxon>
        <taxon>Pseudomonadota</taxon>
        <taxon>Gammaproteobacteria</taxon>
        <taxon>Vibrionales</taxon>
        <taxon>Vibrionaceae</taxon>
        <taxon>Vibrio</taxon>
    </lineage>
</organism>
<dbReference type="Proteomes" id="UP001156560">
    <property type="component" value="Chromosome 1"/>
</dbReference>
<evidence type="ECO:0000313" key="2">
    <source>
        <dbReference type="Proteomes" id="UP001156560"/>
    </source>
</evidence>
<sequence length="307" mass="36064">MMDIEEKSKEKVEFLASEIKGLQLIITDEIGRLESLKIENNFNKFKPSSWCLSATRDALIKLRIFTENNFDYIETMNVISVSRYILELSIWMKLFERDHDYGMVYYSQLISTQKKYWNDLLSQARREISLLKSFEEEEGAIRKEKMQEIFSMPENEALKHAKNWQKDVMDTIDSKAARFFSIYADDAKVNGYGYQAYLVETKLIPEIEISLKSIVAEEAEFNKTVPDSIKNKIPKRWNWRDMAKKVDMDDEYDYIYSFSSKLIHATPVSVTTNNKSLEIQEICIFLKYILVKIQDVIDCSIKYSPNT</sequence>
<dbReference type="RefSeq" id="WP_069537404.1">
    <property type="nucleotide sequence ID" value="NZ_CP114194.1"/>
</dbReference>
<dbReference type="AlphaFoldDB" id="A0AA47JDW5"/>
<dbReference type="InterPro" id="IPR043733">
    <property type="entry name" value="DUF5677"/>
</dbReference>
<evidence type="ECO:0000313" key="1">
    <source>
        <dbReference type="EMBL" id="WAT89018.1"/>
    </source>
</evidence>
<accession>A0AA47JDW5</accession>
<protein>
    <submittedName>
        <fullName evidence="1">DUF5677 domain-containing protein</fullName>
    </submittedName>
</protein>
<gene>
    <name evidence="1" type="ORF">O1Q84_10110</name>
</gene>